<dbReference type="Pfam" id="PF01047">
    <property type="entry name" value="MarR"/>
    <property type="match status" value="1"/>
</dbReference>
<evidence type="ECO:0000256" key="1">
    <source>
        <dbReference type="SAM" id="MobiDB-lite"/>
    </source>
</evidence>
<dbReference type="PANTHER" id="PTHR33164">
    <property type="entry name" value="TRANSCRIPTIONAL REGULATOR, MARR FAMILY"/>
    <property type="match status" value="1"/>
</dbReference>
<dbReference type="PROSITE" id="PS50995">
    <property type="entry name" value="HTH_MARR_2"/>
    <property type="match status" value="1"/>
</dbReference>
<dbReference type="EMBL" id="BMNG01000011">
    <property type="protein sequence ID" value="GGO50464.1"/>
    <property type="molecule type" value="Genomic_DNA"/>
</dbReference>
<evidence type="ECO:0000259" key="2">
    <source>
        <dbReference type="PROSITE" id="PS50995"/>
    </source>
</evidence>
<dbReference type="InterPro" id="IPR000835">
    <property type="entry name" value="HTH_MarR-typ"/>
</dbReference>
<dbReference type="RefSeq" id="WP_189175775.1">
    <property type="nucleotide sequence ID" value="NZ_BMNG01000011.1"/>
</dbReference>
<evidence type="ECO:0000313" key="3">
    <source>
        <dbReference type="EMBL" id="GGO50464.1"/>
    </source>
</evidence>
<dbReference type="InterPro" id="IPR036390">
    <property type="entry name" value="WH_DNA-bd_sf"/>
</dbReference>
<name>A0ABQ2MEX0_9ACTN</name>
<comment type="caution">
    <text evidence="3">The sequence shown here is derived from an EMBL/GenBank/DDBJ whole genome shotgun (WGS) entry which is preliminary data.</text>
</comment>
<sequence>MPKSRTPQEPSEPERESGRESGQGVPRDPERADVVARLSAAGRANSAVTVMFHSAVAARQGLNATESKTLDLLMRKGPLTAKDLATETALAPASVTGLVDRLESKGYVRRVKHPTDKRRVLVEIRMEKMAGMAEVFADWAHEVEELCEEFTVEELETVIRFLNGAAERQRGAAARLSQ</sequence>
<proteinExistence type="predicted"/>
<feature type="domain" description="HTH marR-type" evidence="2">
    <location>
        <begin position="31"/>
        <end position="167"/>
    </location>
</feature>
<dbReference type="PANTHER" id="PTHR33164:SF106">
    <property type="entry name" value="TRANSCRIPTIONAL REGULATORY PROTEIN"/>
    <property type="match status" value="1"/>
</dbReference>
<protein>
    <submittedName>
        <fullName evidence="3">MarR family transcriptional regulator</fullName>
    </submittedName>
</protein>
<dbReference type="InterPro" id="IPR039422">
    <property type="entry name" value="MarR/SlyA-like"/>
</dbReference>
<dbReference type="InterPro" id="IPR036388">
    <property type="entry name" value="WH-like_DNA-bd_sf"/>
</dbReference>
<gene>
    <name evidence="3" type="primary">marR</name>
    <name evidence="3" type="ORF">GCM10012286_50930</name>
</gene>
<feature type="region of interest" description="Disordered" evidence="1">
    <location>
        <begin position="1"/>
        <end position="31"/>
    </location>
</feature>
<reference evidence="4" key="1">
    <citation type="journal article" date="2019" name="Int. J. Syst. Evol. Microbiol.">
        <title>The Global Catalogue of Microorganisms (GCM) 10K type strain sequencing project: providing services to taxonomists for standard genome sequencing and annotation.</title>
        <authorList>
            <consortium name="The Broad Institute Genomics Platform"/>
            <consortium name="The Broad Institute Genome Sequencing Center for Infectious Disease"/>
            <person name="Wu L."/>
            <person name="Ma J."/>
        </authorList>
    </citation>
    <scope>NUCLEOTIDE SEQUENCE [LARGE SCALE GENOMIC DNA]</scope>
    <source>
        <strain evidence="4">CGMCC 4.7349</strain>
    </source>
</reference>
<accession>A0ABQ2MEX0</accession>
<dbReference type="Gene3D" id="1.10.10.10">
    <property type="entry name" value="Winged helix-like DNA-binding domain superfamily/Winged helix DNA-binding domain"/>
    <property type="match status" value="1"/>
</dbReference>
<evidence type="ECO:0000313" key="4">
    <source>
        <dbReference type="Proteomes" id="UP000656881"/>
    </source>
</evidence>
<dbReference type="SUPFAM" id="SSF46785">
    <property type="entry name" value="Winged helix' DNA-binding domain"/>
    <property type="match status" value="1"/>
</dbReference>
<keyword evidence="4" id="KW-1185">Reference proteome</keyword>
<dbReference type="Proteomes" id="UP000656881">
    <property type="component" value="Unassembled WGS sequence"/>
</dbReference>
<organism evidence="3 4">
    <name type="scientific">Streptomyces lasiicapitis</name>
    <dbReference type="NCBI Taxonomy" id="1923961"/>
    <lineage>
        <taxon>Bacteria</taxon>
        <taxon>Bacillati</taxon>
        <taxon>Actinomycetota</taxon>
        <taxon>Actinomycetes</taxon>
        <taxon>Kitasatosporales</taxon>
        <taxon>Streptomycetaceae</taxon>
        <taxon>Streptomyces</taxon>
    </lineage>
</organism>
<dbReference type="SMART" id="SM00347">
    <property type="entry name" value="HTH_MARR"/>
    <property type="match status" value="1"/>
</dbReference>